<dbReference type="Proteomes" id="UP000055060">
    <property type="component" value="Unassembled WGS sequence"/>
</dbReference>
<dbReference type="InterPro" id="IPR051460">
    <property type="entry name" value="HdrC_iron-sulfur_subunit"/>
</dbReference>
<evidence type="ECO:0000256" key="3">
    <source>
        <dbReference type="ARBA" id="ARBA00022723"/>
    </source>
</evidence>
<dbReference type="GO" id="GO:0051539">
    <property type="term" value="F:4 iron, 4 sulfur cluster binding"/>
    <property type="evidence" value="ECO:0007669"/>
    <property type="project" value="UniProtKB-KW"/>
</dbReference>
<keyword evidence="10" id="KW-1185">Reference proteome</keyword>
<dbReference type="EMBL" id="DF967972">
    <property type="protein sequence ID" value="GAP13978.1"/>
    <property type="molecule type" value="Genomic_DNA"/>
</dbReference>
<proteinExistence type="predicted"/>
<organism evidence="9">
    <name type="scientific">Longilinea arvoryzae</name>
    <dbReference type="NCBI Taxonomy" id="360412"/>
    <lineage>
        <taxon>Bacteria</taxon>
        <taxon>Bacillati</taxon>
        <taxon>Chloroflexota</taxon>
        <taxon>Anaerolineae</taxon>
        <taxon>Anaerolineales</taxon>
        <taxon>Anaerolineaceae</taxon>
        <taxon>Longilinea</taxon>
    </lineage>
</organism>
<dbReference type="Gene3D" id="1.10.1060.10">
    <property type="entry name" value="Alpha-helical ferredoxin"/>
    <property type="match status" value="1"/>
</dbReference>
<dbReference type="Pfam" id="PF13183">
    <property type="entry name" value="Fer4_8"/>
    <property type="match status" value="1"/>
</dbReference>
<reference evidence="9" key="1">
    <citation type="submission" date="2015-07" db="EMBL/GenBank/DDBJ databases">
        <title>Draft Genome Sequences of Anaerolinea thermolimosa IMO-1, Bellilinea caldifistulae GOMI-1, Leptolinea tardivitalis YMTK-2, Levilinea saccharolytica KIBI-1,Longilinea arvoryzae KOME-1, Previously Described as Members of the Anaerolineaceae (Chloroflexi).</title>
        <authorList>
            <person name="Sekiguchi Y."/>
            <person name="Ohashi A."/>
            <person name="Matsuura N."/>
            <person name="Tourlousse M.D."/>
        </authorList>
    </citation>
    <scope>NUCLEOTIDE SEQUENCE [LARGE SCALE GENOMIC DNA]</scope>
    <source>
        <strain evidence="9">KOME-1</strain>
    </source>
</reference>
<dbReference type="InterPro" id="IPR006094">
    <property type="entry name" value="Oxid_FAD_bind_N"/>
</dbReference>
<dbReference type="InterPro" id="IPR004113">
    <property type="entry name" value="FAD-bd_oxidored_4_C"/>
</dbReference>
<dbReference type="SUPFAM" id="SSF56176">
    <property type="entry name" value="FAD-binding/transporter-associated domain-like"/>
    <property type="match status" value="1"/>
</dbReference>
<keyword evidence="5" id="KW-0560">Oxidoreductase</keyword>
<protein>
    <submittedName>
        <fullName evidence="9">Fe-S oxidoreductase</fullName>
    </submittedName>
</protein>
<evidence type="ECO:0000256" key="7">
    <source>
        <dbReference type="ARBA" id="ARBA00023014"/>
    </source>
</evidence>
<keyword evidence="4" id="KW-0274">FAD</keyword>
<dbReference type="PANTHER" id="PTHR43255">
    <property type="entry name" value="IRON-SULFUR-BINDING OXIDOREDUCTASE FADF-RELATED-RELATED"/>
    <property type="match status" value="1"/>
</dbReference>
<feature type="domain" description="FAD-binding PCMH-type" evidence="8">
    <location>
        <begin position="35"/>
        <end position="222"/>
    </location>
</feature>
<dbReference type="PANTHER" id="PTHR43255:SF1">
    <property type="entry name" value="IRON-SULFUR-BINDING OXIDOREDUCTASE FADF-RELATED"/>
    <property type="match status" value="1"/>
</dbReference>
<dbReference type="RefSeq" id="WP_075073272.1">
    <property type="nucleotide sequence ID" value="NZ_DF967972.1"/>
</dbReference>
<accession>A0A0S7BK05</accession>
<keyword evidence="1" id="KW-0004">4Fe-4S</keyword>
<dbReference type="OrthoDB" id="9767256at2"/>
<dbReference type="InterPro" id="IPR004017">
    <property type="entry name" value="Cys_rich_dom"/>
</dbReference>
<dbReference type="InterPro" id="IPR016171">
    <property type="entry name" value="Vanillyl_alc_oxidase_C-sub2"/>
</dbReference>
<dbReference type="PROSITE" id="PS51387">
    <property type="entry name" value="FAD_PCMH"/>
    <property type="match status" value="1"/>
</dbReference>
<keyword evidence="6" id="KW-0408">Iron</keyword>
<dbReference type="Pfam" id="PF02754">
    <property type="entry name" value="CCG"/>
    <property type="match status" value="2"/>
</dbReference>
<dbReference type="InterPro" id="IPR016166">
    <property type="entry name" value="FAD-bd_PCMH"/>
</dbReference>
<dbReference type="InterPro" id="IPR016169">
    <property type="entry name" value="FAD-bd_PCMH_sub2"/>
</dbReference>
<evidence type="ECO:0000259" key="8">
    <source>
        <dbReference type="PROSITE" id="PS51387"/>
    </source>
</evidence>
<evidence type="ECO:0000256" key="4">
    <source>
        <dbReference type="ARBA" id="ARBA00022827"/>
    </source>
</evidence>
<dbReference type="STRING" id="360412.LARV_01737"/>
<gene>
    <name evidence="9" type="ORF">LARV_01737</name>
</gene>
<dbReference type="GO" id="GO:0046872">
    <property type="term" value="F:metal ion binding"/>
    <property type="evidence" value="ECO:0007669"/>
    <property type="project" value="UniProtKB-KW"/>
</dbReference>
<evidence type="ECO:0000256" key="2">
    <source>
        <dbReference type="ARBA" id="ARBA00022630"/>
    </source>
</evidence>
<dbReference type="AlphaFoldDB" id="A0A0S7BK05"/>
<evidence type="ECO:0000256" key="6">
    <source>
        <dbReference type="ARBA" id="ARBA00023004"/>
    </source>
</evidence>
<dbReference type="InterPro" id="IPR036318">
    <property type="entry name" value="FAD-bd_PCMH-like_sf"/>
</dbReference>
<dbReference type="InterPro" id="IPR016164">
    <property type="entry name" value="FAD-linked_Oxase-like_C"/>
</dbReference>
<dbReference type="SUPFAM" id="SSF55103">
    <property type="entry name" value="FAD-linked oxidases, C-terminal domain"/>
    <property type="match status" value="1"/>
</dbReference>
<keyword evidence="7" id="KW-0411">Iron-sulfur</keyword>
<sequence>MDDLFERLQAICGKEHVTHELVDRLCYRRDCGPTPGGLPGYVVRPETTEEVVALVKLANEAHHPLFIWGRATTFVDAGVVKDSIVLALDLLNDFQIDLENQTVTAEAGVIWHAIDGKLKQYGWELAAPGGGGMFSATVGGTIAYNAVPHGITEYGVTGDHVVSLEVVLPDGTLIHTGSAANDANGNIAIERAANGADLTGLFVGSCGTMGIITKATLQIRRIPEVEDFLFYTFEELDDAVNAVSAMQSQAAATFIIGLFGGPKPTGLSGNYTIHVIIRDSKVEAERRKQICKVACDSFHGIQRDSNATRLYWTEHMYSWLRNDSPNTYYGSRPYYCPEVAGFVPTQSLKEIIPTLNQYIEDTRAGWDGAGMHVKGFDIYFSRNGGFLWVDTLYPEHDKESHEYGLKVRHDISEILFNKWMSPGGIVAGIAPYIMPKLGNSYKLMQTLKKALDPNDILNPGVMMLGGDPTFGPILETKVRKDLRLSEVAEWTYQCLRCGFCFDLSWVGEPYGLCPSYHYGSFESYMGRGRVATARAIIEGELDYDEKVAERIYSCTMCGSCSAHCMKQIEIGKVYQAMREDLADRGLTPKALHQAAEDTYQQKNPYAKPAEERFRWLKDKSHIDRKSKIGVFVGCTPSYVRRSAAQDAIEVLDKLGIDYTIASDEWCCAHPLMSAGERDKAAEFMRHNLETYRKLGVEKMIFICPGCQATFTNEVPQVLGEAVPFKMMHMVELIAAEIRDGHASMAGISTSPTLTYHDPCTLGRQLGIFDAPREIIHSVPGIRFIEMPRHGRDSFCCGSGSFVRLDFPELTDAAGTERWKEAVNTGASILLTSCTSCWSEFQQVRSQAKDGMEVVDLIGFVNRQIRVKEKISE</sequence>
<dbReference type="InterPro" id="IPR017896">
    <property type="entry name" value="4Fe4S_Fe-S-bd"/>
</dbReference>
<evidence type="ECO:0000313" key="10">
    <source>
        <dbReference type="Proteomes" id="UP000055060"/>
    </source>
</evidence>
<name>A0A0S7BK05_9CHLR</name>
<dbReference type="Pfam" id="PF01565">
    <property type="entry name" value="FAD_binding_4"/>
    <property type="match status" value="1"/>
</dbReference>
<keyword evidence="3" id="KW-0479">Metal-binding</keyword>
<evidence type="ECO:0000313" key="9">
    <source>
        <dbReference type="EMBL" id="GAP13978.1"/>
    </source>
</evidence>
<dbReference type="Gene3D" id="3.30.465.10">
    <property type="match status" value="1"/>
</dbReference>
<dbReference type="GO" id="GO:0071949">
    <property type="term" value="F:FAD binding"/>
    <property type="evidence" value="ECO:0007669"/>
    <property type="project" value="InterPro"/>
</dbReference>
<keyword evidence="2" id="KW-0285">Flavoprotein</keyword>
<dbReference type="Gene3D" id="1.10.45.10">
    <property type="entry name" value="Vanillyl-alcohol Oxidase, Chain A, domain 4"/>
    <property type="match status" value="1"/>
</dbReference>
<dbReference type="Pfam" id="PF02913">
    <property type="entry name" value="FAD-oxidase_C"/>
    <property type="match status" value="1"/>
</dbReference>
<dbReference type="GO" id="GO:0005886">
    <property type="term" value="C:plasma membrane"/>
    <property type="evidence" value="ECO:0007669"/>
    <property type="project" value="TreeGrafter"/>
</dbReference>
<evidence type="ECO:0000256" key="5">
    <source>
        <dbReference type="ARBA" id="ARBA00023002"/>
    </source>
</evidence>
<dbReference type="SUPFAM" id="SSF46548">
    <property type="entry name" value="alpha-helical ferredoxin"/>
    <property type="match status" value="1"/>
</dbReference>
<evidence type="ECO:0000256" key="1">
    <source>
        <dbReference type="ARBA" id="ARBA00022485"/>
    </source>
</evidence>
<dbReference type="GO" id="GO:0016491">
    <property type="term" value="F:oxidoreductase activity"/>
    <property type="evidence" value="ECO:0007669"/>
    <property type="project" value="UniProtKB-KW"/>
</dbReference>
<dbReference type="InterPro" id="IPR009051">
    <property type="entry name" value="Helical_ferredxn"/>
</dbReference>